<protein>
    <submittedName>
        <fullName evidence="2">Nucleoid-associated protein YgaU</fullName>
    </submittedName>
</protein>
<dbReference type="PROSITE" id="PS51782">
    <property type="entry name" value="LYSM"/>
    <property type="match status" value="1"/>
</dbReference>
<evidence type="ECO:0000313" key="3">
    <source>
        <dbReference type="Proteomes" id="UP000273083"/>
    </source>
</evidence>
<evidence type="ECO:0000313" key="2">
    <source>
        <dbReference type="EMBL" id="ROR28362.1"/>
    </source>
</evidence>
<dbReference type="SUPFAM" id="SSF54106">
    <property type="entry name" value="LysM domain"/>
    <property type="match status" value="1"/>
</dbReference>
<dbReference type="PANTHER" id="PTHR34700:SF4">
    <property type="entry name" value="PHAGE-LIKE ELEMENT PBSX PROTEIN XKDP"/>
    <property type="match status" value="1"/>
</dbReference>
<comment type="caution">
    <text evidence="2">The sequence shown here is derived from an EMBL/GenBank/DDBJ whole genome shotgun (WGS) entry which is preliminary data.</text>
</comment>
<dbReference type="OrthoDB" id="9800780at2"/>
<dbReference type="Pfam" id="PF01476">
    <property type="entry name" value="LysM"/>
    <property type="match status" value="1"/>
</dbReference>
<evidence type="ECO:0000259" key="1">
    <source>
        <dbReference type="PROSITE" id="PS51782"/>
    </source>
</evidence>
<dbReference type="EMBL" id="RJVG01000005">
    <property type="protein sequence ID" value="ROR28362.1"/>
    <property type="molecule type" value="Genomic_DNA"/>
</dbReference>
<dbReference type="InterPro" id="IPR018392">
    <property type="entry name" value="LysM"/>
</dbReference>
<name>A0A3N1XT73_9FIRM</name>
<dbReference type="AlphaFoldDB" id="A0A3N1XT73"/>
<reference evidence="2 3" key="1">
    <citation type="submission" date="2018-11" db="EMBL/GenBank/DDBJ databases">
        <title>Genomic Encyclopedia of Type Strains, Phase IV (KMG-IV): sequencing the most valuable type-strain genomes for metagenomic binning, comparative biology and taxonomic classification.</title>
        <authorList>
            <person name="Goeker M."/>
        </authorList>
    </citation>
    <scope>NUCLEOTIDE SEQUENCE [LARGE SCALE GENOMIC DNA]</scope>
    <source>
        <strain evidence="2 3">DSM 26537</strain>
    </source>
</reference>
<dbReference type="PANTHER" id="PTHR34700">
    <property type="entry name" value="POTASSIUM BINDING PROTEIN KBP"/>
    <property type="match status" value="1"/>
</dbReference>
<keyword evidence="3" id="KW-1185">Reference proteome</keyword>
<dbReference type="SMART" id="SM00257">
    <property type="entry name" value="LysM"/>
    <property type="match status" value="1"/>
</dbReference>
<gene>
    <name evidence="2" type="ORF">EDD66_105304</name>
</gene>
<accession>A0A3N1XT73</accession>
<feature type="domain" description="LysM" evidence="1">
    <location>
        <begin position="161"/>
        <end position="208"/>
    </location>
</feature>
<organism evidence="2 3">
    <name type="scientific">Mobilisporobacter senegalensis</name>
    <dbReference type="NCBI Taxonomy" id="1329262"/>
    <lineage>
        <taxon>Bacteria</taxon>
        <taxon>Bacillati</taxon>
        <taxon>Bacillota</taxon>
        <taxon>Clostridia</taxon>
        <taxon>Lachnospirales</taxon>
        <taxon>Lachnospiraceae</taxon>
        <taxon>Mobilisporobacter</taxon>
    </lineage>
</organism>
<dbReference type="RefSeq" id="WP_123609532.1">
    <property type="nucleotide sequence ID" value="NZ_RJVG01000005.1"/>
</dbReference>
<dbReference type="InterPro" id="IPR052196">
    <property type="entry name" value="Bact_Kbp"/>
</dbReference>
<dbReference type="InterPro" id="IPR036779">
    <property type="entry name" value="LysM_dom_sf"/>
</dbReference>
<dbReference type="Proteomes" id="UP000273083">
    <property type="component" value="Unassembled WGS sequence"/>
</dbReference>
<sequence length="210" mass="23592">MEIWLQQDNESLRLPVLPSGFEVQNVQQNSTVNVTSKGEINIIGKRGLKTLSLSSFFPNREYGFVQYTGFPGPYECIELIKSWMNNPVKISITDANINMPMTIESFTHSEQDSTGDVYYTLELKEYRKPEIVAEQKVNADKKSTKLTVNDTKRITKTVKTTTYIVKKGDTLYSIAKRLTGNGSNCYAIANQNNIANPNLIQAGQKLVIKA</sequence>
<dbReference type="Gene3D" id="3.10.350.10">
    <property type="entry name" value="LysM domain"/>
    <property type="match status" value="1"/>
</dbReference>
<proteinExistence type="predicted"/>
<dbReference type="CDD" id="cd00118">
    <property type="entry name" value="LysM"/>
    <property type="match status" value="1"/>
</dbReference>